<dbReference type="PANTHER" id="PTHR43877:SF2">
    <property type="entry name" value="AMINOALKYLPHOSPHONATE N-ACETYLTRANSFERASE-RELATED"/>
    <property type="match status" value="1"/>
</dbReference>
<dbReference type="GO" id="GO:0016747">
    <property type="term" value="F:acyltransferase activity, transferring groups other than amino-acyl groups"/>
    <property type="evidence" value="ECO:0007669"/>
    <property type="project" value="InterPro"/>
</dbReference>
<dbReference type="Proteomes" id="UP000271678">
    <property type="component" value="Unassembled WGS sequence"/>
</dbReference>
<dbReference type="Gene3D" id="3.40.630.30">
    <property type="match status" value="1"/>
</dbReference>
<keyword evidence="1 4" id="KW-0808">Transferase</keyword>
<evidence type="ECO:0000313" key="4">
    <source>
        <dbReference type="EMBL" id="RNI25185.1"/>
    </source>
</evidence>
<evidence type="ECO:0000256" key="2">
    <source>
        <dbReference type="ARBA" id="ARBA00023315"/>
    </source>
</evidence>
<reference evidence="4 5" key="1">
    <citation type="submission" date="2018-11" db="EMBL/GenBank/DDBJ databases">
        <title>Draft genome of Simplicispira Flexivirga sp. BO-16.</title>
        <authorList>
            <person name="Im W.T."/>
        </authorList>
    </citation>
    <scope>NUCLEOTIDE SEQUENCE [LARGE SCALE GENOMIC DNA]</scope>
    <source>
        <strain evidence="4 5">BO-16</strain>
    </source>
</reference>
<organism evidence="4 5">
    <name type="scientific">Flexivirga caeni</name>
    <dbReference type="NCBI Taxonomy" id="2294115"/>
    <lineage>
        <taxon>Bacteria</taxon>
        <taxon>Bacillati</taxon>
        <taxon>Actinomycetota</taxon>
        <taxon>Actinomycetes</taxon>
        <taxon>Micrococcales</taxon>
        <taxon>Dermacoccaceae</taxon>
        <taxon>Flexivirga</taxon>
    </lineage>
</organism>
<dbReference type="CDD" id="cd04301">
    <property type="entry name" value="NAT_SF"/>
    <property type="match status" value="1"/>
</dbReference>
<dbReference type="EMBL" id="RJJQ01000001">
    <property type="protein sequence ID" value="RNI25185.1"/>
    <property type="molecule type" value="Genomic_DNA"/>
</dbReference>
<gene>
    <name evidence="4" type="ORF">EFY87_00640</name>
</gene>
<keyword evidence="2" id="KW-0012">Acyltransferase</keyword>
<dbReference type="InterPro" id="IPR050832">
    <property type="entry name" value="Bact_Acetyltransf"/>
</dbReference>
<evidence type="ECO:0000259" key="3">
    <source>
        <dbReference type="PROSITE" id="PS51186"/>
    </source>
</evidence>
<dbReference type="RefSeq" id="WP_123269377.1">
    <property type="nucleotide sequence ID" value="NZ_RJJQ01000001.1"/>
</dbReference>
<protein>
    <submittedName>
        <fullName evidence="4">GNAT family N-acetyltransferase</fullName>
    </submittedName>
</protein>
<feature type="domain" description="N-acetyltransferase" evidence="3">
    <location>
        <begin position="3"/>
        <end position="155"/>
    </location>
</feature>
<dbReference type="PANTHER" id="PTHR43877">
    <property type="entry name" value="AMINOALKYLPHOSPHONATE N-ACETYLTRANSFERASE-RELATED-RELATED"/>
    <property type="match status" value="1"/>
</dbReference>
<evidence type="ECO:0000313" key="5">
    <source>
        <dbReference type="Proteomes" id="UP000271678"/>
    </source>
</evidence>
<dbReference type="SUPFAM" id="SSF55729">
    <property type="entry name" value="Acyl-CoA N-acyltransferases (Nat)"/>
    <property type="match status" value="1"/>
</dbReference>
<accession>A0A3M9MJ16</accession>
<proteinExistence type="predicted"/>
<evidence type="ECO:0000256" key="1">
    <source>
        <dbReference type="ARBA" id="ARBA00022679"/>
    </source>
</evidence>
<keyword evidence="5" id="KW-1185">Reference proteome</keyword>
<dbReference type="AlphaFoldDB" id="A0A3M9MJ16"/>
<dbReference type="PROSITE" id="PS51186">
    <property type="entry name" value="GNAT"/>
    <property type="match status" value="1"/>
</dbReference>
<dbReference type="OrthoDB" id="1706016at2"/>
<comment type="caution">
    <text evidence="4">The sequence shown here is derived from an EMBL/GenBank/DDBJ whole genome shotgun (WGS) entry which is preliminary data.</text>
</comment>
<sequence>MTIEVRRARDGDEDALVDLRAEMFRAMGMTNDANGWQETARSWFAARLGDPHLGIFVVTQDGSVVACAMGMVRDAGPSPTAPEGRDILISNVCTAPDQRRRGYGQAAFDAVLDWCRAQGVSRLELMATDAGRPMYERAGFETRPRLMRATLSGVS</sequence>
<name>A0A3M9MJ16_9MICO</name>
<dbReference type="Pfam" id="PF00583">
    <property type="entry name" value="Acetyltransf_1"/>
    <property type="match status" value="1"/>
</dbReference>
<dbReference type="InterPro" id="IPR000182">
    <property type="entry name" value="GNAT_dom"/>
</dbReference>
<dbReference type="InterPro" id="IPR016181">
    <property type="entry name" value="Acyl_CoA_acyltransferase"/>
</dbReference>